<evidence type="ECO:0000256" key="1">
    <source>
        <dbReference type="ARBA" id="ARBA00001974"/>
    </source>
</evidence>
<evidence type="ECO:0000256" key="3">
    <source>
        <dbReference type="ARBA" id="ARBA00022827"/>
    </source>
</evidence>
<dbReference type="EMBL" id="KT944274">
    <property type="protein sequence ID" value="ALV86746.1"/>
    <property type="molecule type" value="Genomic_DNA"/>
</dbReference>
<proteinExistence type="predicted"/>
<sequence>MSVKKSQVGRRRFLQGSAALAAGAGLGVVKTATAADGPHWDQTVDVLVVGAGAAGSSAALTAHRLGAQVLVIEKGPFAGGTSMKSVGGIWVPNNGFLRKAGIDDRRQDALRYMARLSYPDVYDAKYPTLGVPADGLALIGTYFDHAARVLDGWQDAGVLKLSNEFAPGTQMPDYFAHLPENKVPSGRALVPITPDGHVGNGAELIRQFRVALDAAGIPIRTGLRARRLIMDGGRVAGLAVTGGEGRTLTIRATKGVIFASGGFTHNPKMRRDFLKGPVFGGCAQPTSEGDFITIAGEVGAQLGNMSNAWWCQIPLDQALVSPSVPTGIWCTPGDSMLQVNRFGRRFLNEKFVYNERTQVQFQWDPVHAQYPNLVSIMVYDARSAREFAGYAPIPPIGPTPPHVHTADTLDGLAARLATHLEKIAPHTGGALLTGDFAAQLKASVARFNDFARSGKDRDFHRGETPIEPFFHQFGPQQVLNNPHPNPTLHPLADSGPYYAVLLVAGTLDTKGGPRIDGNGQVLDVRDRPIAGLYGAGNCVASPTGPAYWAGGATLGPAITFGALAAEHAMRGRPEHSA</sequence>
<keyword evidence="5" id="KW-0732">Signal</keyword>
<dbReference type="InterPro" id="IPR008143">
    <property type="entry name" value="Ala_DH/PNT_CS2"/>
</dbReference>
<dbReference type="PROSITE" id="PS51318">
    <property type="entry name" value="TAT"/>
    <property type="match status" value="1"/>
</dbReference>
<dbReference type="GO" id="GO:0016491">
    <property type="term" value="F:oxidoreductase activity"/>
    <property type="evidence" value="ECO:0007669"/>
    <property type="project" value="UniProtKB-KW"/>
</dbReference>
<feature type="domain" description="FAD-dependent oxidoreductase 2 FAD-binding" evidence="6">
    <location>
        <begin position="45"/>
        <end position="554"/>
    </location>
</feature>
<evidence type="ECO:0000256" key="5">
    <source>
        <dbReference type="SAM" id="SignalP"/>
    </source>
</evidence>
<dbReference type="SUPFAM" id="SSF51905">
    <property type="entry name" value="FAD/NAD(P)-binding domain"/>
    <property type="match status" value="1"/>
</dbReference>
<accession>A0A0U3JH78</accession>
<dbReference type="Gene3D" id="3.90.700.10">
    <property type="entry name" value="Succinate dehydrogenase/fumarate reductase flavoprotein, catalytic domain"/>
    <property type="match status" value="1"/>
</dbReference>
<dbReference type="PROSITE" id="PS00837">
    <property type="entry name" value="ALADH_PNT_2"/>
    <property type="match status" value="1"/>
</dbReference>
<dbReference type="InterPro" id="IPR003953">
    <property type="entry name" value="FAD-dep_OxRdtase_2_FAD-bd"/>
</dbReference>
<dbReference type="Gene3D" id="3.50.50.60">
    <property type="entry name" value="FAD/NAD(P)-binding domain"/>
    <property type="match status" value="2"/>
</dbReference>
<feature type="chain" id="PRO_5006840266" evidence="5">
    <location>
        <begin position="35"/>
        <end position="577"/>
    </location>
</feature>
<dbReference type="SUPFAM" id="SSF56425">
    <property type="entry name" value="Succinate dehydrogenase/fumarate reductase flavoprotein, catalytic domain"/>
    <property type="match status" value="1"/>
</dbReference>
<evidence type="ECO:0000256" key="4">
    <source>
        <dbReference type="ARBA" id="ARBA00023002"/>
    </source>
</evidence>
<name>A0A0U3JH78_9BACT</name>
<protein>
    <submittedName>
        <fullName evidence="7">Flavoprotein, 3-ketosteroid 1-dehydrogenase</fullName>
    </submittedName>
</protein>
<dbReference type="InterPro" id="IPR027477">
    <property type="entry name" value="Succ_DH/fumarate_Rdtase_cat_sf"/>
</dbReference>
<keyword evidence="2" id="KW-0285">Flavoprotein</keyword>
<comment type="cofactor">
    <cofactor evidence="1">
        <name>FAD</name>
        <dbReference type="ChEBI" id="CHEBI:57692"/>
    </cofactor>
</comment>
<dbReference type="PANTHER" id="PTHR43400:SF10">
    <property type="entry name" value="3-OXOSTEROID 1-DEHYDROGENASE"/>
    <property type="match status" value="1"/>
</dbReference>
<organism evidence="7">
    <name type="scientific">uncultured bacterium P2N8</name>
    <dbReference type="NCBI Taxonomy" id="1748285"/>
    <lineage>
        <taxon>Bacteria</taxon>
        <taxon>environmental samples</taxon>
    </lineage>
</organism>
<feature type="signal peptide" evidence="5">
    <location>
        <begin position="1"/>
        <end position="34"/>
    </location>
</feature>
<dbReference type="AlphaFoldDB" id="A0A0U3JH78"/>
<dbReference type="Pfam" id="PF00890">
    <property type="entry name" value="FAD_binding_2"/>
    <property type="match status" value="1"/>
</dbReference>
<dbReference type="InterPro" id="IPR036188">
    <property type="entry name" value="FAD/NAD-bd_sf"/>
</dbReference>
<keyword evidence="4" id="KW-0560">Oxidoreductase</keyword>
<reference evidence="7" key="1">
    <citation type="submission" date="2015-10" db="EMBL/GenBank/DDBJ databases">
        <title>Biosynthesis of SCL-MCL polyhydroxyalkanoates by metagenomic clones in Pseudomonas putida.</title>
        <authorList>
            <person name="Cheng J."/>
            <person name="Charles T.C."/>
        </authorList>
    </citation>
    <scope>NUCLEOTIDE SEQUENCE</scope>
</reference>
<dbReference type="InterPro" id="IPR050315">
    <property type="entry name" value="FAD-oxidoreductase_2"/>
</dbReference>
<dbReference type="PANTHER" id="PTHR43400">
    <property type="entry name" value="FUMARATE REDUCTASE"/>
    <property type="match status" value="1"/>
</dbReference>
<dbReference type="GO" id="GO:0008202">
    <property type="term" value="P:steroid metabolic process"/>
    <property type="evidence" value="ECO:0007669"/>
    <property type="project" value="UniProtKB-ARBA"/>
</dbReference>
<evidence type="ECO:0000313" key="7">
    <source>
        <dbReference type="EMBL" id="ALV86746.1"/>
    </source>
</evidence>
<keyword evidence="3" id="KW-0274">FAD</keyword>
<evidence type="ECO:0000259" key="6">
    <source>
        <dbReference type="Pfam" id="PF00890"/>
    </source>
</evidence>
<evidence type="ECO:0000256" key="2">
    <source>
        <dbReference type="ARBA" id="ARBA00022630"/>
    </source>
</evidence>
<dbReference type="InterPro" id="IPR006311">
    <property type="entry name" value="TAT_signal"/>
</dbReference>